<sequence length="63" mass="7107">MLMSWPKNLPSDEQDIDPQNDVSQHQNRSFYIIIKVLQREARSGMIANSSKILCFAVESAALA</sequence>
<name>A0A2S9IW49_9HYPH</name>
<evidence type="ECO:0000313" key="2">
    <source>
        <dbReference type="EMBL" id="PRD44756.1"/>
    </source>
</evidence>
<organism evidence="2 3">
    <name type="scientific">Phyllobacterium phragmitis</name>
    <dbReference type="NCBI Taxonomy" id="2670329"/>
    <lineage>
        <taxon>Bacteria</taxon>
        <taxon>Pseudomonadati</taxon>
        <taxon>Pseudomonadota</taxon>
        <taxon>Alphaproteobacteria</taxon>
        <taxon>Hyphomicrobiales</taxon>
        <taxon>Phyllobacteriaceae</taxon>
        <taxon>Phyllobacterium</taxon>
    </lineage>
</organism>
<feature type="region of interest" description="Disordered" evidence="1">
    <location>
        <begin position="1"/>
        <end position="22"/>
    </location>
</feature>
<reference evidence="2 3" key="1">
    <citation type="submission" date="2018-02" db="EMBL/GenBank/DDBJ databases">
        <title>The draft genome of Phyllobacterium sp. 1N-3.</title>
        <authorList>
            <person name="Liu L."/>
            <person name="Li L."/>
            <person name="Zhang X."/>
            <person name="Wang T."/>
            <person name="Liang L."/>
        </authorList>
    </citation>
    <scope>NUCLEOTIDE SEQUENCE [LARGE SCALE GENOMIC DNA]</scope>
    <source>
        <strain evidence="2 3">1N-3</strain>
    </source>
</reference>
<proteinExistence type="predicted"/>
<accession>A0A2S9IW49</accession>
<dbReference type="Proteomes" id="UP000239434">
    <property type="component" value="Unassembled WGS sequence"/>
</dbReference>
<protein>
    <submittedName>
        <fullName evidence="2">Uncharacterized protein</fullName>
    </submittedName>
</protein>
<dbReference type="AlphaFoldDB" id="A0A2S9IW49"/>
<evidence type="ECO:0000256" key="1">
    <source>
        <dbReference type="SAM" id="MobiDB-lite"/>
    </source>
</evidence>
<comment type="caution">
    <text evidence="2">The sequence shown here is derived from an EMBL/GenBank/DDBJ whole genome shotgun (WGS) entry which is preliminary data.</text>
</comment>
<keyword evidence="3" id="KW-1185">Reference proteome</keyword>
<gene>
    <name evidence="2" type="ORF">C5748_04995</name>
</gene>
<evidence type="ECO:0000313" key="3">
    <source>
        <dbReference type="Proteomes" id="UP000239434"/>
    </source>
</evidence>
<dbReference type="EMBL" id="PVBR01000003">
    <property type="protein sequence ID" value="PRD44756.1"/>
    <property type="molecule type" value="Genomic_DNA"/>
</dbReference>